<dbReference type="GO" id="GO:0043248">
    <property type="term" value="P:proteasome assembly"/>
    <property type="evidence" value="ECO:0007669"/>
    <property type="project" value="TreeGrafter"/>
</dbReference>
<dbReference type="InterPro" id="IPR016562">
    <property type="entry name" value="Proteasome_assmbl_chp_2_euk"/>
</dbReference>
<dbReference type="GO" id="GO:0005634">
    <property type="term" value="C:nucleus"/>
    <property type="evidence" value="ECO:0007669"/>
    <property type="project" value="TreeGrafter"/>
</dbReference>
<dbReference type="InterPro" id="IPR038389">
    <property type="entry name" value="PSMG2_sf"/>
</dbReference>
<comment type="function">
    <text evidence="4">Involved in 20S proteasome assembly.</text>
</comment>
<dbReference type="Pfam" id="PF09754">
    <property type="entry name" value="PAC2"/>
    <property type="match status" value="1"/>
</dbReference>
<keyword evidence="6" id="KW-1185">Reference proteome</keyword>
<evidence type="ECO:0000256" key="2">
    <source>
        <dbReference type="ARBA" id="ARBA00023186"/>
    </source>
</evidence>
<dbReference type="EMBL" id="NBII01000005">
    <property type="protein sequence ID" value="PAV18989.1"/>
    <property type="molecule type" value="Genomic_DNA"/>
</dbReference>
<evidence type="ECO:0000256" key="4">
    <source>
        <dbReference type="PIRNR" id="PIRNR010044"/>
    </source>
</evidence>
<dbReference type="GO" id="GO:0000502">
    <property type="term" value="C:proteasome complex"/>
    <property type="evidence" value="ECO:0007669"/>
    <property type="project" value="UniProtKB-KW"/>
</dbReference>
<organism evidence="5 6">
    <name type="scientific">Pyrrhoderma noxium</name>
    <dbReference type="NCBI Taxonomy" id="2282107"/>
    <lineage>
        <taxon>Eukaryota</taxon>
        <taxon>Fungi</taxon>
        <taxon>Dikarya</taxon>
        <taxon>Basidiomycota</taxon>
        <taxon>Agaricomycotina</taxon>
        <taxon>Agaricomycetes</taxon>
        <taxon>Hymenochaetales</taxon>
        <taxon>Hymenochaetaceae</taxon>
        <taxon>Pyrrhoderma</taxon>
    </lineage>
</organism>
<evidence type="ECO:0000313" key="6">
    <source>
        <dbReference type="Proteomes" id="UP000217199"/>
    </source>
</evidence>
<comment type="caution">
    <text evidence="5">The sequence shown here is derived from an EMBL/GenBank/DDBJ whole genome shotgun (WGS) entry which is preliminary data.</text>
</comment>
<name>A0A286UHJ3_9AGAM</name>
<dbReference type="PIRSF" id="PIRSF010044">
    <property type="entry name" value="UCP010044"/>
    <property type="match status" value="1"/>
</dbReference>
<evidence type="ECO:0000256" key="1">
    <source>
        <dbReference type="ARBA" id="ARBA00019186"/>
    </source>
</evidence>
<comment type="similarity">
    <text evidence="3 4">Belongs to the PSMG2 family.</text>
</comment>
<accession>A0A286UHJ3</accession>
<dbReference type="PANTHER" id="PTHR12970">
    <property type="entry name" value="PROTEASOME ASSEMBLY CHAPERONE 2"/>
    <property type="match status" value="1"/>
</dbReference>
<evidence type="ECO:0000313" key="5">
    <source>
        <dbReference type="EMBL" id="PAV18989.1"/>
    </source>
</evidence>
<dbReference type="AlphaFoldDB" id="A0A286UHJ3"/>
<comment type="subunit">
    <text evidence="4">Component of the 20S proteasome chaperone.</text>
</comment>
<dbReference type="Proteomes" id="UP000217199">
    <property type="component" value="Unassembled WGS sequence"/>
</dbReference>
<dbReference type="InParanoid" id="A0A286UHJ3"/>
<dbReference type="SUPFAM" id="SSF159659">
    <property type="entry name" value="Cgl1923-like"/>
    <property type="match status" value="1"/>
</dbReference>
<dbReference type="Gene3D" id="3.40.50.10900">
    <property type="entry name" value="PAC-like subunit"/>
    <property type="match status" value="2"/>
</dbReference>
<dbReference type="OrthoDB" id="10260712at2759"/>
<dbReference type="InterPro" id="IPR019151">
    <property type="entry name" value="Proteasome_assmbl_chaperone_2"/>
</dbReference>
<dbReference type="PANTHER" id="PTHR12970:SF1">
    <property type="entry name" value="PROTEASOME ASSEMBLY CHAPERONE 2"/>
    <property type="match status" value="1"/>
</dbReference>
<evidence type="ECO:0000256" key="3">
    <source>
        <dbReference type="ARBA" id="ARBA00025745"/>
    </source>
</evidence>
<keyword evidence="2 4" id="KW-0143">Chaperone</keyword>
<sequence>MTFYYPLSDSITLKSKTLIVPVVSAGNVAQLAVDLLISTLKLEQIGVFDSRDLIPVAGGREDGPGISTPLELYGKDGIDVVVIQQRSPILKSHKDAFTSTFSNFIKESQFSAVLLLSGVDLSNRSDSQMNSPTYSLLGPGTANLESSPLSLLSQLPKYTFSPSQGSVLNMGPVPIPTSTDPAPLIPLIPGGGLTRRFLSLSSSLSNIQIAAILQFVLEGDNRNDAEYFASVVSGILKLGVKPGSWVQPESWKVGLFGTPHDQALYG</sequence>
<protein>
    <recommendedName>
        <fullName evidence="1 4">Proteasome assembly chaperone 2</fullName>
    </recommendedName>
</protein>
<gene>
    <name evidence="5" type="ORF">PNOK_0583300</name>
</gene>
<proteinExistence type="inferred from homology"/>
<reference evidence="5 6" key="1">
    <citation type="journal article" date="2017" name="Mol. Ecol.">
        <title>Comparative and population genomic landscape of Phellinus noxius: A hypervariable fungus causing root rot in trees.</title>
        <authorList>
            <person name="Chung C.L."/>
            <person name="Lee T.J."/>
            <person name="Akiba M."/>
            <person name="Lee H.H."/>
            <person name="Kuo T.H."/>
            <person name="Liu D."/>
            <person name="Ke H.M."/>
            <person name="Yokoi T."/>
            <person name="Roa M.B."/>
            <person name="Lu M.J."/>
            <person name="Chang Y.Y."/>
            <person name="Ann P.J."/>
            <person name="Tsai J.N."/>
            <person name="Chen C.Y."/>
            <person name="Tzean S.S."/>
            <person name="Ota Y."/>
            <person name="Hattori T."/>
            <person name="Sahashi N."/>
            <person name="Liou R.F."/>
            <person name="Kikuchi T."/>
            <person name="Tsai I.J."/>
        </authorList>
    </citation>
    <scope>NUCLEOTIDE SEQUENCE [LARGE SCALE GENOMIC DNA]</scope>
    <source>
        <strain evidence="5 6">FFPRI411160</strain>
    </source>
</reference>
<keyword evidence="5" id="KW-0647">Proteasome</keyword>
<dbReference type="GO" id="GO:0005829">
    <property type="term" value="C:cytosol"/>
    <property type="evidence" value="ECO:0007669"/>
    <property type="project" value="TreeGrafter"/>
</dbReference>
<dbReference type="STRING" id="2282107.A0A286UHJ3"/>